<evidence type="ECO:0000313" key="3">
    <source>
        <dbReference type="Proteomes" id="UP000179807"/>
    </source>
</evidence>
<feature type="region of interest" description="Disordered" evidence="1">
    <location>
        <begin position="296"/>
        <end position="361"/>
    </location>
</feature>
<feature type="region of interest" description="Disordered" evidence="1">
    <location>
        <begin position="404"/>
        <end position="455"/>
    </location>
</feature>
<feature type="compositionally biased region" description="Low complexity" evidence="1">
    <location>
        <begin position="102"/>
        <end position="114"/>
    </location>
</feature>
<feature type="compositionally biased region" description="Polar residues" evidence="1">
    <location>
        <begin position="170"/>
        <end position="188"/>
    </location>
</feature>
<evidence type="ECO:0000313" key="2">
    <source>
        <dbReference type="EMBL" id="OHT16409.1"/>
    </source>
</evidence>
<protein>
    <submittedName>
        <fullName evidence="2">Uncharacterized protein</fullName>
    </submittedName>
</protein>
<dbReference type="RefSeq" id="XP_068369545.1">
    <property type="nucleotide sequence ID" value="XM_068490819.1"/>
</dbReference>
<organism evidence="2 3">
    <name type="scientific">Tritrichomonas foetus</name>
    <dbReference type="NCBI Taxonomy" id="1144522"/>
    <lineage>
        <taxon>Eukaryota</taxon>
        <taxon>Metamonada</taxon>
        <taxon>Parabasalia</taxon>
        <taxon>Tritrichomonadida</taxon>
        <taxon>Tritrichomonadidae</taxon>
        <taxon>Tritrichomonas</taxon>
    </lineage>
</organism>
<accession>A0A1J4KYT9</accession>
<feature type="compositionally biased region" description="Low complexity" evidence="1">
    <location>
        <begin position="418"/>
        <end position="429"/>
    </location>
</feature>
<feature type="region of interest" description="Disordered" evidence="1">
    <location>
        <begin position="170"/>
        <end position="211"/>
    </location>
</feature>
<dbReference type="Proteomes" id="UP000179807">
    <property type="component" value="Unassembled WGS sequence"/>
</dbReference>
<comment type="caution">
    <text evidence="2">The sequence shown here is derived from an EMBL/GenBank/DDBJ whole genome shotgun (WGS) entry which is preliminary data.</text>
</comment>
<proteinExistence type="predicted"/>
<dbReference type="EMBL" id="MLAK01000111">
    <property type="protein sequence ID" value="OHT16409.1"/>
    <property type="molecule type" value="Genomic_DNA"/>
</dbReference>
<feature type="region of interest" description="Disordered" evidence="1">
    <location>
        <begin position="15"/>
        <end position="36"/>
    </location>
</feature>
<dbReference type="VEuPathDB" id="TrichDB:TRFO_02650"/>
<dbReference type="AlphaFoldDB" id="A0A1J4KYT9"/>
<sequence>MSSGLPSLYRRGADIFGCRKTPPHRQSRNGTLSMTFPARPSVNDLLVFGRDEVAHMRELKHSLKSIKRVRSSINTRTSTRHRAPPPTAPNNDNSDNDDSSDNENPQNMNENNFENSFNNEIRDLNIINDMNSSTNDEEDEEDLSISNDEMVDIYRNVNFARNISENNNFYGNSSSRENNRQSLSQRISQPAARNYPPNQNRDHENDENDNNYYSELEEPAFDEYDEDDSIHEITNFTEDLYRLPDIQELCNRHEPSNTDTPNPLEAALMRQQVDSNLKIDDALSFVSNIMGSHLNNSNTSNNSTSNNTTSNNASNIQSNNASNIQSNNASNIQSNNASNIQSNNASNSTSNNASNNLSNITSNSAVNNEVTSNLTANPINSQPTVNGGLPDIFMDPVLNPNESVAVESGPNWRRRRGTPISSIPSSPDSRASREQNSARSGRNSGRSSISRNEYS</sequence>
<keyword evidence="3" id="KW-1185">Reference proteome</keyword>
<feature type="region of interest" description="Disordered" evidence="1">
    <location>
        <begin position="65"/>
        <end position="114"/>
    </location>
</feature>
<gene>
    <name evidence="2" type="ORF">TRFO_02650</name>
</gene>
<evidence type="ECO:0000256" key="1">
    <source>
        <dbReference type="SAM" id="MobiDB-lite"/>
    </source>
</evidence>
<dbReference type="GeneID" id="94825523"/>
<reference evidence="2" key="1">
    <citation type="submission" date="2016-10" db="EMBL/GenBank/DDBJ databases">
        <authorList>
            <person name="Benchimol M."/>
            <person name="Almeida L.G."/>
            <person name="Vasconcelos A.T."/>
            <person name="Perreira-Neves A."/>
            <person name="Rosa I.A."/>
            <person name="Tasca T."/>
            <person name="Bogo M.R."/>
            <person name="de Souza W."/>
        </authorList>
    </citation>
    <scope>NUCLEOTIDE SEQUENCE [LARGE SCALE GENOMIC DNA]</scope>
    <source>
        <strain evidence="2">K</strain>
    </source>
</reference>
<feature type="compositionally biased region" description="Low complexity" evidence="1">
    <location>
        <begin position="437"/>
        <end position="455"/>
    </location>
</feature>
<name>A0A1J4KYT9_9EUKA</name>